<protein>
    <submittedName>
        <fullName evidence="1">Uncharacterized protein</fullName>
    </submittedName>
</protein>
<evidence type="ECO:0000313" key="2">
    <source>
        <dbReference type="Proteomes" id="UP001165960"/>
    </source>
</evidence>
<organism evidence="1 2">
    <name type="scientific">Entomophthora muscae</name>
    <dbReference type="NCBI Taxonomy" id="34485"/>
    <lineage>
        <taxon>Eukaryota</taxon>
        <taxon>Fungi</taxon>
        <taxon>Fungi incertae sedis</taxon>
        <taxon>Zoopagomycota</taxon>
        <taxon>Entomophthoromycotina</taxon>
        <taxon>Entomophthoromycetes</taxon>
        <taxon>Entomophthorales</taxon>
        <taxon>Entomophthoraceae</taxon>
        <taxon>Entomophthora</taxon>
    </lineage>
</organism>
<sequence length="378" mass="42298">MACHTGAQESLNCKMVNIIDIKQPGFAELNLKKLILDGISGGLGEKNIPTLVLYDDRGLQLFDQITYLDEYYLTGAEIDILQLQSAQMIENIPDGAAIVELGSGSLRKTKLLLDAINNERKNVSYYALDLMEKELIKSLESLGEYENISTHGFWGTYDDGMDYLKRFPSSTPKVVLWMGSSIGNLNREEAVAFLKKLSSVLNPGDKILVGIDLRNAKEKLAKAYNDSKGVSRDFIINGLRHCNKILNQDVFQLDNFEFLSKVDPQSGHHESLYKVTTSHKSRYVDPTTQATHTFDFQEGEEIHIEFSFKYSLQEIDTLVQKINLVHGNQWLDSNKLYSMNLLVKPSTGTPLPAGTEQSAEIKTGEKIQPTPIETSIAV</sequence>
<gene>
    <name evidence="1" type="ORF">DSO57_1005877</name>
</gene>
<dbReference type="EMBL" id="QTSX02007116">
    <property type="protein sequence ID" value="KAJ9051290.1"/>
    <property type="molecule type" value="Genomic_DNA"/>
</dbReference>
<reference evidence="1" key="1">
    <citation type="submission" date="2022-04" db="EMBL/GenBank/DDBJ databases">
        <title>Genome of the entomopathogenic fungus Entomophthora muscae.</title>
        <authorList>
            <person name="Elya C."/>
            <person name="Lovett B.R."/>
            <person name="Lee E."/>
            <person name="Macias A.M."/>
            <person name="Hajek A.E."/>
            <person name="De Bivort B.L."/>
            <person name="Kasson M.T."/>
            <person name="De Fine Licht H.H."/>
            <person name="Stajich J.E."/>
        </authorList>
    </citation>
    <scope>NUCLEOTIDE SEQUENCE</scope>
    <source>
        <strain evidence="1">Berkeley</strain>
    </source>
</reference>
<comment type="caution">
    <text evidence="1">The sequence shown here is derived from an EMBL/GenBank/DDBJ whole genome shotgun (WGS) entry which is preliminary data.</text>
</comment>
<evidence type="ECO:0000313" key="1">
    <source>
        <dbReference type="EMBL" id="KAJ9051290.1"/>
    </source>
</evidence>
<dbReference type="Proteomes" id="UP001165960">
    <property type="component" value="Unassembled WGS sequence"/>
</dbReference>
<accession>A0ACC2RML7</accession>
<keyword evidence="2" id="KW-1185">Reference proteome</keyword>
<proteinExistence type="predicted"/>
<name>A0ACC2RML7_9FUNG</name>